<keyword evidence="1" id="KW-0812">Transmembrane</keyword>
<name>A0A7T0Q591_9CAUD</name>
<keyword evidence="3" id="KW-1185">Reference proteome</keyword>
<dbReference type="Proteomes" id="UP000595090">
    <property type="component" value="Segment"/>
</dbReference>
<dbReference type="KEGG" id="vg:80020366"/>
<feature type="transmembrane region" description="Helical" evidence="1">
    <location>
        <begin position="35"/>
        <end position="57"/>
    </location>
</feature>
<evidence type="ECO:0000313" key="2">
    <source>
        <dbReference type="EMBL" id="QPL14109.1"/>
    </source>
</evidence>
<proteinExistence type="predicted"/>
<sequence length="108" mass="11373">MKHTSGPARLLAGAHLTAGLFLAYAGTVTVNHGGATVQAAALYSTAALAAAAAYGSATGTRRTPARTRPGTDAEDMAALTTCRCDRWWTSFGLQHDTWCPNYRQRSTT</sequence>
<evidence type="ECO:0000313" key="3">
    <source>
        <dbReference type="Proteomes" id="UP000595090"/>
    </source>
</evidence>
<evidence type="ECO:0000256" key="1">
    <source>
        <dbReference type="SAM" id="Phobius"/>
    </source>
</evidence>
<protein>
    <submittedName>
        <fullName evidence="2">Membrane protein</fullName>
    </submittedName>
</protein>
<reference evidence="2 3" key="1">
    <citation type="submission" date="2020-11" db="EMBL/GenBank/DDBJ databases">
        <authorList>
            <person name="Asamoah-Frimpong E.A."/>
            <person name="Attaran A."/>
            <person name="Berhane B."/>
            <person name="Boone B.K."/>
            <person name="Cesta G."/>
            <person name="Chorbajian C."/>
            <person name="Cowan J.T."/>
            <person name="Datu D.V."/>
            <person name="Der L."/>
            <person name="Egbunine A.O."/>
            <person name="Giampietro H."/>
            <person name="Gunnison R.P."/>
            <person name="Joseph M.A."/>
            <person name="Kiewe T."/>
            <person name="Oboh E.C."/>
            <person name="O'Neill K."/>
            <person name="Oxlaj J.A."/>
            <person name="Patel A.K."/>
            <person name="Saqaf K."/>
            <person name="Vuong K."/>
            <person name="Walker C."/>
            <person name="Wikina T."/>
            <person name="Yan T."/>
            <person name="Avazpour P."/>
            <person name="Kim F.M."/>
            <person name="Mason K.J."/>
            <person name="Nguyen D.A."/>
            <person name="Pettit S.M."/>
            <person name="Zhou O.J."/>
            <person name="Brissett D.L."/>
            <person name="Gualtieri C."/>
            <person name="Hufford T.M."/>
            <person name="Ko J.M."/>
            <person name="Novak J.K."/>
            <person name="Smith Z.M."/>
            <person name="Erill I."/>
            <person name="Caruso S.M."/>
            <person name="Garlena R.A."/>
            <person name="Russell D.A."/>
            <person name="Pope W.H."/>
            <person name="Jacobs-Sera D."/>
            <person name="Hatfull G.F."/>
        </authorList>
    </citation>
    <scope>NUCLEOTIDE SEQUENCE [LARGE SCALE GENOMIC DNA]</scope>
</reference>
<dbReference type="RefSeq" id="YP_010755696.1">
    <property type="nucleotide sequence ID" value="NC_073473.1"/>
</dbReference>
<dbReference type="GeneID" id="80020366"/>
<accession>A0A7T0Q591</accession>
<keyword evidence="1" id="KW-0472">Membrane</keyword>
<dbReference type="EMBL" id="MW291017">
    <property type="protein sequence ID" value="QPL14109.1"/>
    <property type="molecule type" value="Genomic_DNA"/>
</dbReference>
<gene>
    <name evidence="2" type="primary">80</name>
    <name evidence="2" type="ORF">SEA_TURKISHDELIGHT_80</name>
</gene>
<keyword evidence="1" id="KW-1133">Transmembrane helix</keyword>
<organism evidence="2 3">
    <name type="scientific">Streptomyces phage TurkishDelight</name>
    <dbReference type="NCBI Taxonomy" id="2793708"/>
    <lineage>
        <taxon>Viruses</taxon>
        <taxon>Duplodnaviria</taxon>
        <taxon>Heunggongvirae</taxon>
        <taxon>Uroviricota</taxon>
        <taxon>Caudoviricetes</taxon>
        <taxon>Dolmabahcevirus</taxon>
        <taxon>Dolmabahcevirus turkishdelight</taxon>
    </lineage>
</organism>